<dbReference type="Proteomes" id="UP000195807">
    <property type="component" value="Chromosome"/>
</dbReference>
<gene>
    <name evidence="2" type="ORF">A9D14_03285</name>
</gene>
<organism evidence="2 3">
    <name type="scientific">Croceicoccus marinus</name>
    <dbReference type="NCBI Taxonomy" id="450378"/>
    <lineage>
        <taxon>Bacteria</taxon>
        <taxon>Pseudomonadati</taxon>
        <taxon>Pseudomonadota</taxon>
        <taxon>Alphaproteobacteria</taxon>
        <taxon>Sphingomonadales</taxon>
        <taxon>Erythrobacteraceae</taxon>
        <taxon>Croceicoccus</taxon>
    </lineage>
</organism>
<dbReference type="KEGG" id="cman:A9D14_03285"/>
<proteinExistence type="predicted"/>
<protein>
    <submittedName>
        <fullName evidence="2">Uncharacterized protein</fullName>
    </submittedName>
</protein>
<feature type="compositionally biased region" description="Basic and acidic residues" evidence="1">
    <location>
        <begin position="113"/>
        <end position="128"/>
    </location>
</feature>
<evidence type="ECO:0000256" key="1">
    <source>
        <dbReference type="SAM" id="MobiDB-lite"/>
    </source>
</evidence>
<keyword evidence="3" id="KW-1185">Reference proteome</keyword>
<feature type="region of interest" description="Disordered" evidence="1">
    <location>
        <begin position="141"/>
        <end position="179"/>
    </location>
</feature>
<evidence type="ECO:0000313" key="2">
    <source>
        <dbReference type="EMBL" id="ARU15381.1"/>
    </source>
</evidence>
<dbReference type="STRING" id="450378.GCA_001661675_00656"/>
<dbReference type="EMBL" id="CP019602">
    <property type="protein sequence ID" value="ARU15381.1"/>
    <property type="molecule type" value="Genomic_DNA"/>
</dbReference>
<name>A0A1Z1F9A4_9SPHN</name>
<sequence>MFRLFNPAVAVRDFREVWVQENPHRLRILLLSGAATFAIFGTMFGESHLIQPRPPEVTYITSYQGERSDAEIIAENIANQREKNERFAEADARREAARQAYEAVGSATGVDTDEARAEGEAERRQYERDLAEARARAISRWGTIDPETGAIVGPDQAESGQAEAPARNGPEQAAIDAGE</sequence>
<feature type="region of interest" description="Disordered" evidence="1">
    <location>
        <begin position="99"/>
        <end position="128"/>
    </location>
</feature>
<dbReference type="AlphaFoldDB" id="A0A1Z1F9A4"/>
<reference evidence="2 3" key="1">
    <citation type="submission" date="2017-01" db="EMBL/GenBank/DDBJ databases">
        <title>Complete genome sequence of esterase-producing bacterium Croceicoccus marinus E4A9.</title>
        <authorList>
            <person name="Wu Y.-H."/>
            <person name="Cheng H."/>
            <person name="Xu L."/>
            <person name="Huo Y.-Y."/>
            <person name="Wang C.-S."/>
            <person name="Xu X.-W."/>
        </authorList>
    </citation>
    <scope>NUCLEOTIDE SEQUENCE [LARGE SCALE GENOMIC DNA]</scope>
    <source>
        <strain evidence="2 3">E4A9</strain>
    </source>
</reference>
<evidence type="ECO:0000313" key="3">
    <source>
        <dbReference type="Proteomes" id="UP000195807"/>
    </source>
</evidence>
<accession>A0A1Z1F9A4</accession>